<dbReference type="FunCoup" id="G0P569">
    <property type="interactions" value="1043"/>
</dbReference>
<accession>G0P569</accession>
<dbReference type="AlphaFoldDB" id="G0P569"/>
<dbReference type="HOGENOM" id="CLU_693039_0_0_1"/>
<reference evidence="4" key="1">
    <citation type="submission" date="2011-07" db="EMBL/GenBank/DDBJ databases">
        <authorList>
            <consortium name="Caenorhabditis brenneri Sequencing and Analysis Consortium"/>
            <person name="Wilson R.K."/>
        </authorList>
    </citation>
    <scope>NUCLEOTIDE SEQUENCE [LARGE SCALE GENOMIC DNA]</scope>
    <source>
        <strain evidence="4">PB2801</strain>
    </source>
</reference>
<keyword evidence="4" id="KW-1185">Reference proteome</keyword>
<dbReference type="Proteomes" id="UP000008068">
    <property type="component" value="Unassembled WGS sequence"/>
</dbReference>
<dbReference type="EMBL" id="GL380075">
    <property type="protein sequence ID" value="EGT45219.1"/>
    <property type="molecule type" value="Genomic_DNA"/>
</dbReference>
<dbReference type="InterPro" id="IPR002900">
    <property type="entry name" value="DUF38/FTH_CAE_spp"/>
</dbReference>
<evidence type="ECO:0000313" key="4">
    <source>
        <dbReference type="Proteomes" id="UP000008068"/>
    </source>
</evidence>
<gene>
    <name evidence="3" type="ORF">CAEBREN_20233</name>
</gene>
<dbReference type="InParanoid" id="G0P569"/>
<protein>
    <recommendedName>
        <fullName evidence="2">DUF38 domain-containing protein</fullName>
    </recommendedName>
</protein>
<feature type="region of interest" description="Disordered" evidence="1">
    <location>
        <begin position="259"/>
        <end position="296"/>
    </location>
</feature>
<name>G0P569_CAEBE</name>
<feature type="compositionally biased region" description="Basic and acidic residues" evidence="1">
    <location>
        <begin position="259"/>
        <end position="269"/>
    </location>
</feature>
<evidence type="ECO:0000256" key="1">
    <source>
        <dbReference type="SAM" id="MobiDB-lite"/>
    </source>
</evidence>
<organism evidence="4">
    <name type="scientific">Caenorhabditis brenneri</name>
    <name type="common">Nematode worm</name>
    <dbReference type="NCBI Taxonomy" id="135651"/>
    <lineage>
        <taxon>Eukaryota</taxon>
        <taxon>Metazoa</taxon>
        <taxon>Ecdysozoa</taxon>
        <taxon>Nematoda</taxon>
        <taxon>Chromadorea</taxon>
        <taxon>Rhabditida</taxon>
        <taxon>Rhabditina</taxon>
        <taxon>Rhabditomorpha</taxon>
        <taxon>Rhabditoidea</taxon>
        <taxon>Rhabditidae</taxon>
        <taxon>Peloderinae</taxon>
        <taxon>Caenorhabditis</taxon>
    </lineage>
</organism>
<proteinExistence type="predicted"/>
<dbReference type="eggNOG" id="ENOG502TIW5">
    <property type="taxonomic scope" value="Eukaryota"/>
</dbReference>
<sequence length="461" mass="53992">MAHFINYDKKFIPYGILHYYSSGQTCEEVVASLLRSHEKNPKLFPRVHAQEVEFWYDSFKNENYDFSQSPTVAPHTKLENLPVLHHVFHGVNAADQQSLLKTCKQFKHMIEGEKRLFEHVEFRMSNNSIMLQVKCGINFNKIRTVYKKNGDRCTIIKDKKNTKSEKDFMDAALYDFSKTVEMIHTKVKKLTVKYGEYKVAEVDRVRFMTGVSGILDSLKEKLHVEDLEMSCHEPHELESILQSLKPGVLTKLDFSTYRKEEKEEARREENSDEDSDADSDADSNADSDDEEEDEPVFKIKDSQIFKEHLPHFKNLCHTSETVDLKLEDFAHVPRVFIQIAEITPEEVKAHKEKLLQSPNFDNHQIYDSRRFRGYGTNQEQELARAMGPYKKITKDFEEFVDEQVSGYIPYENGTEDLLHFDVTSYKITFSRRSKRMRAFMRLDGEMEVEDEGEEEDKEELN</sequence>
<evidence type="ECO:0000259" key="2">
    <source>
        <dbReference type="Pfam" id="PF01827"/>
    </source>
</evidence>
<feature type="compositionally biased region" description="Acidic residues" evidence="1">
    <location>
        <begin position="270"/>
        <end position="294"/>
    </location>
</feature>
<feature type="domain" description="DUF38" evidence="2">
    <location>
        <begin position="207"/>
        <end position="261"/>
    </location>
</feature>
<evidence type="ECO:0000313" key="3">
    <source>
        <dbReference type="EMBL" id="EGT45219.1"/>
    </source>
</evidence>
<dbReference type="Pfam" id="PF01827">
    <property type="entry name" value="FTH"/>
    <property type="match status" value="1"/>
</dbReference>